<organism evidence="1 2">
    <name type="scientific">Candidatus Roizmanbacteria bacterium RIFCSPLOWO2_01_FULL_37_16</name>
    <dbReference type="NCBI Taxonomy" id="1802058"/>
    <lineage>
        <taxon>Bacteria</taxon>
        <taxon>Candidatus Roizmaniibacteriota</taxon>
    </lineage>
</organism>
<dbReference type="Proteomes" id="UP000178040">
    <property type="component" value="Unassembled WGS sequence"/>
</dbReference>
<comment type="caution">
    <text evidence="1">The sequence shown here is derived from an EMBL/GenBank/DDBJ whole genome shotgun (WGS) entry which is preliminary data.</text>
</comment>
<proteinExistence type="predicted"/>
<gene>
    <name evidence="1" type="ORF">A3B40_02595</name>
</gene>
<protein>
    <submittedName>
        <fullName evidence="1">Uncharacterized protein</fullName>
    </submittedName>
</protein>
<name>A0A1F7IQ45_9BACT</name>
<reference evidence="1 2" key="1">
    <citation type="journal article" date="2016" name="Nat. Commun.">
        <title>Thousands of microbial genomes shed light on interconnected biogeochemical processes in an aquifer system.</title>
        <authorList>
            <person name="Anantharaman K."/>
            <person name="Brown C.T."/>
            <person name="Hug L.A."/>
            <person name="Sharon I."/>
            <person name="Castelle C.J."/>
            <person name="Probst A.J."/>
            <person name="Thomas B.C."/>
            <person name="Singh A."/>
            <person name="Wilkins M.J."/>
            <person name="Karaoz U."/>
            <person name="Brodie E.L."/>
            <person name="Williams K.H."/>
            <person name="Hubbard S.S."/>
            <person name="Banfield J.F."/>
        </authorList>
    </citation>
    <scope>NUCLEOTIDE SEQUENCE [LARGE SCALE GENOMIC DNA]</scope>
</reference>
<accession>A0A1F7IQ45</accession>
<evidence type="ECO:0000313" key="1">
    <source>
        <dbReference type="EMBL" id="OGK45422.1"/>
    </source>
</evidence>
<dbReference type="EMBL" id="MGAI01000008">
    <property type="protein sequence ID" value="OGK45422.1"/>
    <property type="molecule type" value="Genomic_DNA"/>
</dbReference>
<dbReference type="AlphaFoldDB" id="A0A1F7IQ45"/>
<sequence length="377" mass="41516">MKIKSRSIILFILFVGFIVNTISNVKAEDIKPEIYGVRINIYNHLLGSGYGTCSVESPCGFELRIWVSGNFTSLDQGDVDFKTAGVSQSVDTAEYDDSRILATGKFDSIFPPMGEYTVAVIDADGNKSDPFPIVNLTDYPKDAPELISPSHNSVIVSTRPTIEWEAFQSDYDANLVDPWSYEINLEFPNINKRFTAFPIQPTETSISYDDPRWSADDTGLPEVLPDLELGNMYHITIHSNHSVAYNVNFEHHRSDIFFRIVDKIVNIDIKPGSYPNCFNNNGKGVIPVAILSNGDFDATQVDPSQVNLNGQKVKVVGKSDKFLASTEDVNTDGSEDIVLQIDDIDNAYQTGSTTATLIGKTNTGLNFGGTDSICIVP</sequence>
<evidence type="ECO:0000313" key="2">
    <source>
        <dbReference type="Proteomes" id="UP000178040"/>
    </source>
</evidence>